<dbReference type="PANTHER" id="PTHR28062">
    <property type="entry name" value="K+-H+ EXCHANGE-LIKE PROTEIN"/>
    <property type="match status" value="1"/>
</dbReference>
<gene>
    <name evidence="2" type="ORF">B0T20DRAFT_218656</name>
</gene>
<protein>
    <submittedName>
        <fullName evidence="2">Mitochondrial K+-H+ exchange-related-domain-containing protein</fullName>
    </submittedName>
</protein>
<comment type="caution">
    <text evidence="2">The sequence shown here is derived from an EMBL/GenBank/DDBJ whole genome shotgun (WGS) entry which is preliminary data.</text>
</comment>
<feature type="compositionally biased region" description="Low complexity" evidence="1">
    <location>
        <begin position="28"/>
        <end position="38"/>
    </location>
</feature>
<dbReference type="InterPro" id="IPR018786">
    <property type="entry name" value="Mit_KHE1"/>
</dbReference>
<accession>A0AAE0PFY9</accession>
<reference evidence="2" key="1">
    <citation type="journal article" date="2023" name="Mol. Phylogenet. Evol.">
        <title>Genome-scale phylogeny and comparative genomics of the fungal order Sordariales.</title>
        <authorList>
            <person name="Hensen N."/>
            <person name="Bonometti L."/>
            <person name="Westerberg I."/>
            <person name="Brannstrom I.O."/>
            <person name="Guillou S."/>
            <person name="Cros-Aarteil S."/>
            <person name="Calhoun S."/>
            <person name="Haridas S."/>
            <person name="Kuo A."/>
            <person name="Mondo S."/>
            <person name="Pangilinan J."/>
            <person name="Riley R."/>
            <person name="LaButti K."/>
            <person name="Andreopoulos B."/>
            <person name="Lipzen A."/>
            <person name="Chen C."/>
            <person name="Yan M."/>
            <person name="Daum C."/>
            <person name="Ng V."/>
            <person name="Clum A."/>
            <person name="Steindorff A."/>
            <person name="Ohm R.A."/>
            <person name="Martin F."/>
            <person name="Silar P."/>
            <person name="Natvig D.O."/>
            <person name="Lalanne C."/>
            <person name="Gautier V."/>
            <person name="Ament-Velasquez S.L."/>
            <person name="Kruys A."/>
            <person name="Hutchinson M.I."/>
            <person name="Powell A.J."/>
            <person name="Barry K."/>
            <person name="Miller A.N."/>
            <person name="Grigoriev I.V."/>
            <person name="Debuchy R."/>
            <person name="Gladieux P."/>
            <person name="Hiltunen Thoren M."/>
            <person name="Johannesson H."/>
        </authorList>
    </citation>
    <scope>NUCLEOTIDE SEQUENCE</scope>
    <source>
        <strain evidence="2">FGSC 1904</strain>
    </source>
</reference>
<dbReference type="Proteomes" id="UP001281003">
    <property type="component" value="Unassembled WGS sequence"/>
</dbReference>
<reference evidence="2" key="2">
    <citation type="submission" date="2023-07" db="EMBL/GenBank/DDBJ databases">
        <authorList>
            <consortium name="Lawrence Berkeley National Laboratory"/>
            <person name="Haridas S."/>
            <person name="Hensen N."/>
            <person name="Bonometti L."/>
            <person name="Westerberg I."/>
            <person name="Brannstrom I.O."/>
            <person name="Guillou S."/>
            <person name="Cros-Aarteil S."/>
            <person name="Calhoun S."/>
            <person name="Kuo A."/>
            <person name="Mondo S."/>
            <person name="Pangilinan J."/>
            <person name="Riley R."/>
            <person name="LaButti K."/>
            <person name="Andreopoulos B."/>
            <person name="Lipzen A."/>
            <person name="Chen C."/>
            <person name="Yanf M."/>
            <person name="Daum C."/>
            <person name="Ng V."/>
            <person name="Clum A."/>
            <person name="Steindorff A."/>
            <person name="Ohm R."/>
            <person name="Martin F."/>
            <person name="Silar P."/>
            <person name="Natvig D."/>
            <person name="Lalanne C."/>
            <person name="Gautier V."/>
            <person name="Ament-velasquez S.L."/>
            <person name="Kruys A."/>
            <person name="Hutchinson M.I."/>
            <person name="Powell A.J."/>
            <person name="Barry K."/>
            <person name="Miller A.N."/>
            <person name="Grigoriev I.V."/>
            <person name="Debuchy R."/>
            <person name="Gladieux P."/>
            <person name="Thoren M.H."/>
            <person name="Johannesson H."/>
        </authorList>
    </citation>
    <scope>NUCLEOTIDE SEQUENCE</scope>
    <source>
        <strain evidence="2">FGSC 1904</strain>
    </source>
</reference>
<dbReference type="GO" id="GO:0005743">
    <property type="term" value="C:mitochondrial inner membrane"/>
    <property type="evidence" value="ECO:0007669"/>
    <property type="project" value="TreeGrafter"/>
</dbReference>
<organism evidence="2 3">
    <name type="scientific">Sordaria brevicollis</name>
    <dbReference type="NCBI Taxonomy" id="83679"/>
    <lineage>
        <taxon>Eukaryota</taxon>
        <taxon>Fungi</taxon>
        <taxon>Dikarya</taxon>
        <taxon>Ascomycota</taxon>
        <taxon>Pezizomycotina</taxon>
        <taxon>Sordariomycetes</taxon>
        <taxon>Sordariomycetidae</taxon>
        <taxon>Sordariales</taxon>
        <taxon>Sordariaceae</taxon>
        <taxon>Sordaria</taxon>
    </lineage>
</organism>
<proteinExistence type="predicted"/>
<keyword evidence="3" id="KW-1185">Reference proteome</keyword>
<feature type="region of interest" description="Disordered" evidence="1">
    <location>
        <begin position="353"/>
        <end position="376"/>
    </location>
</feature>
<dbReference type="Pfam" id="PF10173">
    <property type="entry name" value="Mit_KHE1"/>
    <property type="match status" value="1"/>
</dbReference>
<name>A0AAE0PFY9_SORBR</name>
<dbReference type="GO" id="GO:0006813">
    <property type="term" value="P:potassium ion transport"/>
    <property type="evidence" value="ECO:0007669"/>
    <property type="project" value="TreeGrafter"/>
</dbReference>
<dbReference type="EMBL" id="JAUTDP010000006">
    <property type="protein sequence ID" value="KAK3398820.1"/>
    <property type="molecule type" value="Genomic_DNA"/>
</dbReference>
<evidence type="ECO:0000313" key="2">
    <source>
        <dbReference type="EMBL" id="KAK3398820.1"/>
    </source>
</evidence>
<evidence type="ECO:0000313" key="3">
    <source>
        <dbReference type="Proteomes" id="UP001281003"/>
    </source>
</evidence>
<dbReference type="GO" id="GO:1902600">
    <property type="term" value="P:proton transmembrane transport"/>
    <property type="evidence" value="ECO:0007669"/>
    <property type="project" value="TreeGrafter"/>
</dbReference>
<evidence type="ECO:0000256" key="1">
    <source>
        <dbReference type="SAM" id="MobiDB-lite"/>
    </source>
</evidence>
<sequence>MRLYLLPISTRRTLLYCQKLQPPSASASAAITASSSSGSGPGGAASPPPTTKQKQSWGDYIQTKAALTWASWEKKESGWQKSVVSYGNHLLRKLPYEEWALKSVPPLTKARQKQLEMLVAEQAQKEGGFVDADSKEAEKGGKRGKLEPEQDKVEVVYPAGLITKDRVPRILHKLATEREGHHKKWFWYCLAGMPVTLPIGILPLVPNLPFFYLCYRAWSHHRALSGGKHLSFLLQHPSRLLSYRPSPILDEIYSTQKFPLPFTPQPTTGPEAETVKHPDPAKVVEAMNGHSKDTGGVNMGHVLEEGEVMEDGEVMLLSQENGRRMVQLLEVPELEVELERAIWQVETAVEKKNREIGVGKTVGEPSVDESKKEKGQ</sequence>
<feature type="region of interest" description="Disordered" evidence="1">
    <location>
        <begin position="28"/>
        <end position="57"/>
    </location>
</feature>
<dbReference type="AlphaFoldDB" id="A0AAE0PFY9"/>
<dbReference type="PANTHER" id="PTHR28062:SF1">
    <property type="entry name" value="TRANSMEMBRANE PROTEIN"/>
    <property type="match status" value="1"/>
</dbReference>